<dbReference type="InterPro" id="IPR023213">
    <property type="entry name" value="CAT-like_dom_sf"/>
</dbReference>
<evidence type="ECO:0000256" key="8">
    <source>
        <dbReference type="ARBA" id="ARBA00023052"/>
    </source>
</evidence>
<evidence type="ECO:0000313" key="14">
    <source>
        <dbReference type="EMBL" id="SDQ40634.1"/>
    </source>
</evidence>
<feature type="region of interest" description="Disordered" evidence="12">
    <location>
        <begin position="812"/>
        <end position="837"/>
    </location>
</feature>
<feature type="region of interest" description="Disordered" evidence="12">
    <location>
        <begin position="50"/>
        <end position="113"/>
    </location>
</feature>
<dbReference type="SUPFAM" id="SSF52777">
    <property type="entry name" value="CoA-dependent acyltransferases"/>
    <property type="match status" value="1"/>
</dbReference>
<dbReference type="Pfam" id="PF16078">
    <property type="entry name" value="2-oxogl_dehyd_N"/>
    <property type="match status" value="1"/>
</dbReference>
<accession>A0A1H1ALW1</accession>
<dbReference type="Pfam" id="PF00198">
    <property type="entry name" value="2-oxoacid_dh"/>
    <property type="match status" value="1"/>
</dbReference>
<keyword evidence="7" id="KW-0560">Oxidoreductase</keyword>
<feature type="compositionally biased region" description="Low complexity" evidence="12">
    <location>
        <begin position="57"/>
        <end position="87"/>
    </location>
</feature>
<dbReference type="PIRSF" id="PIRSF000157">
    <property type="entry name" value="Oxoglu_dh_E1"/>
    <property type="match status" value="1"/>
</dbReference>
<evidence type="ECO:0000259" key="13">
    <source>
        <dbReference type="SMART" id="SM00861"/>
    </source>
</evidence>
<evidence type="ECO:0000256" key="5">
    <source>
        <dbReference type="ARBA" id="ARBA00022723"/>
    </source>
</evidence>
<dbReference type="GO" id="GO:0004149">
    <property type="term" value="F:dihydrolipoyllysine-residue succinyltransferase activity"/>
    <property type="evidence" value="ECO:0007669"/>
    <property type="project" value="UniProtKB-EC"/>
</dbReference>
<keyword evidence="15" id="KW-1185">Reference proteome</keyword>
<dbReference type="PANTHER" id="PTHR23152">
    <property type="entry name" value="2-OXOGLUTARATE DEHYDROGENASE"/>
    <property type="match status" value="1"/>
</dbReference>
<dbReference type="InterPro" id="IPR042179">
    <property type="entry name" value="KGD_C_sf"/>
</dbReference>
<dbReference type="InterPro" id="IPR011603">
    <property type="entry name" value="2oxoglutarate_DH_E1"/>
</dbReference>
<dbReference type="Gene3D" id="3.30.559.10">
    <property type="entry name" value="Chloramphenicol acetyltransferase-like domain"/>
    <property type="match status" value="1"/>
</dbReference>
<dbReference type="InterPro" id="IPR001017">
    <property type="entry name" value="DH_E1"/>
</dbReference>
<dbReference type="NCBIfam" id="NF006914">
    <property type="entry name" value="PRK09404.1"/>
    <property type="match status" value="1"/>
</dbReference>
<comment type="pathway">
    <text evidence="3">Carbohydrate metabolism; tricarboxylic acid cycle; succinyl-CoA from 2-oxoglutarate (dehydrogenase route): step 1/1.</text>
</comment>
<dbReference type="Proteomes" id="UP000217103">
    <property type="component" value="Unassembled WGS sequence"/>
</dbReference>
<evidence type="ECO:0000256" key="4">
    <source>
        <dbReference type="ARBA" id="ARBA00022532"/>
    </source>
</evidence>
<dbReference type="PANTHER" id="PTHR23152:SF4">
    <property type="entry name" value="2-OXOADIPATE DEHYDROGENASE COMPLEX COMPONENT E1"/>
    <property type="match status" value="1"/>
</dbReference>
<dbReference type="GO" id="GO:0045252">
    <property type="term" value="C:oxoglutarate dehydrogenase complex"/>
    <property type="evidence" value="ECO:0007669"/>
    <property type="project" value="TreeGrafter"/>
</dbReference>
<dbReference type="GO" id="GO:0004591">
    <property type="term" value="F:oxoglutarate dehydrogenase (succinyl-transferring) activity"/>
    <property type="evidence" value="ECO:0007669"/>
    <property type="project" value="UniProtKB-EC"/>
</dbReference>
<comment type="cofactor">
    <cofactor evidence="2">
        <name>thiamine diphosphate</name>
        <dbReference type="ChEBI" id="CHEBI:58937"/>
    </cofactor>
</comment>
<evidence type="ECO:0000256" key="12">
    <source>
        <dbReference type="SAM" id="MobiDB-lite"/>
    </source>
</evidence>
<keyword evidence="8" id="KW-0786">Thiamine pyrophosphate</keyword>
<reference evidence="14 15" key="1">
    <citation type="submission" date="2016-10" db="EMBL/GenBank/DDBJ databases">
        <authorList>
            <person name="de Groot N.N."/>
        </authorList>
    </citation>
    <scope>NUCLEOTIDE SEQUENCE [LARGE SCALE GENOMIC DNA]</scope>
    <source>
        <strain evidence="14 15">DSM 43794</strain>
    </source>
</reference>
<dbReference type="UniPathway" id="UPA00223">
    <property type="reaction ID" value="UER00997"/>
</dbReference>
<evidence type="ECO:0000256" key="10">
    <source>
        <dbReference type="ARBA" id="ARBA00051911"/>
    </source>
</evidence>
<dbReference type="STRING" id="35622.SAMN04489764_0555"/>
<feature type="compositionally biased region" description="Basic and acidic residues" evidence="12">
    <location>
        <begin position="88"/>
        <end position="101"/>
    </location>
</feature>
<keyword evidence="9" id="KW-0511">Multifunctional enzyme</keyword>
<dbReference type="CDD" id="cd02016">
    <property type="entry name" value="TPP_E1_OGDC_like"/>
    <property type="match status" value="1"/>
</dbReference>
<proteinExistence type="predicted"/>
<evidence type="ECO:0000256" key="7">
    <source>
        <dbReference type="ARBA" id="ARBA00023002"/>
    </source>
</evidence>
<dbReference type="InterPro" id="IPR005475">
    <property type="entry name" value="Transketolase-like_Pyr-bd"/>
</dbReference>
<dbReference type="InterPro" id="IPR001078">
    <property type="entry name" value="2-oxoacid_DH_actylTfrase"/>
</dbReference>
<dbReference type="Pfam" id="PF02779">
    <property type="entry name" value="Transket_pyr"/>
    <property type="match status" value="1"/>
</dbReference>
<gene>
    <name evidence="14" type="ORF">SAMN04489764_0555</name>
</gene>
<dbReference type="InterPro" id="IPR031717">
    <property type="entry name" value="ODO-1/KGD_C"/>
</dbReference>
<sequence>MSSESSRSNPLASFGQNEWLVDELYQKYLQDPESVDRAWWNFFADYGSNRESAQGNGATTASAPPAAPSAPVKGAPPAAPREAAPSAKEAKSAEKTAKAKEPAPGGAEEVRLRGAAARTAANMEASLAVPTATSVRAVPAKLLIDNRIVINNHLARGRGGKVSFTHLIGYAVVQALKTMPEMNYSYAEVDGKPTLVKPEHVGLGLAIDVQKSDGTRQLLVPSIKAAETLDFRQFWMAYEELVRKARAGKLAPDDFTGTTISLTNPGTIGTVHSVPRLMPGQGTIIGVGSLEYPAEYQGAAPETLARLGISKIMTLTSTYDHRIIQGAQSGEFLRQIHRLLLGEDEFYDRIFESLRIPYEPVRWVNDISANHDDDVAKSARVLELIHAYRVRGHLMADTDPLEYRQRKHPDLDIQSHGLTLWDLEREFATGGFGGKPLMKLREILGVLRDSYCRTVGIEYMHIQEPEERAWIQERVERPHVKPSREEQLRILRRLNTAEAFETFLQTKYVGQKRFSLEGGESLIPLLDSVLSAAAAEDLDEAVIGMAHRGRLNVLANIVGKSYAQIFGEFEGNLDPRSAHGSGDVKYHLGASGDFVSPEGKKITVSVVANPSHLEAVDPVLEGVVRAKQDLLERGEEGFTVLPILIHGDAAFAGQGVVAETLHLSQLRGYRTGGTVHIVVNNQVGFTTSPASSRSSVYATDVARMIQAPIFHVNGDDPEAVVRAGRLAFEYRQAFRKDVVIDLVCYRRRGHNETDNPGFTQPLMYDLIDAKRSTRKLYTEALIGRGDITVEEAEQALRDYQEQLERAFVETRKATKEQTGEFPRPTDPEVVPWSHSDVPTATTEEAIKRVVETQLNLPEGFTVHPRLAPVIQRRGQMVADDAIDWAMGETIAFGSLLLDGHPVRLVGQDSRRGTFGQRHAVLVDRRTGEEHTPLKAFNHGTTKFYVYDSLLSEFAALGFEYGYSVVRPDALVCWEAQFGDFVNGAQTIIDEFICSGEQKWGQRSSVVLLLPHGYEGQGPDHSSARIERFLQLCAQDNMTVTQPSTPANYFHLLRWQVLSNRRRPLIVFTPKSLLRLKAATSPVKDFTSGTFQPVIGDRKVDPAKVRRVVVCSGRLYYDLAAARDKRGRDDIALVRLERLYPFPGEDYLAELSRYPQDAELVWAQDEPANMGPWPYLVLKQQEAPHLMGDRPMRRISRKANSSPAVGSQAAHDVEQKQLIEEVFA</sequence>
<dbReference type="RefSeq" id="WP_093257492.1">
    <property type="nucleotide sequence ID" value="NZ_FNKK01000002.1"/>
</dbReference>
<evidence type="ECO:0000256" key="6">
    <source>
        <dbReference type="ARBA" id="ARBA00022842"/>
    </source>
</evidence>
<dbReference type="Gene3D" id="3.40.50.970">
    <property type="match status" value="1"/>
</dbReference>
<dbReference type="NCBIfam" id="NF008907">
    <property type="entry name" value="PRK12270.1"/>
    <property type="match status" value="1"/>
</dbReference>
<dbReference type="OrthoDB" id="9759785at2"/>
<protein>
    <submittedName>
        <fullName evidence="14">2-oxoglutarate dehydrogenase E1 component</fullName>
    </submittedName>
</protein>
<dbReference type="EMBL" id="FNKK01000002">
    <property type="protein sequence ID" value="SDQ40634.1"/>
    <property type="molecule type" value="Genomic_DNA"/>
</dbReference>
<dbReference type="GO" id="GO:0005829">
    <property type="term" value="C:cytosol"/>
    <property type="evidence" value="ECO:0007669"/>
    <property type="project" value="TreeGrafter"/>
</dbReference>
<dbReference type="SMART" id="SM00861">
    <property type="entry name" value="Transket_pyr"/>
    <property type="match status" value="1"/>
</dbReference>
<dbReference type="Gene3D" id="1.10.287.1150">
    <property type="entry name" value="TPP helical domain"/>
    <property type="match status" value="1"/>
</dbReference>
<feature type="compositionally biased region" description="Basic and acidic residues" evidence="12">
    <location>
        <begin position="812"/>
        <end position="826"/>
    </location>
</feature>
<keyword evidence="6" id="KW-0460">Magnesium</keyword>
<dbReference type="FunFam" id="1.10.287.1150:FF:000003">
    <property type="entry name" value="2-oxoglutarate dehydrogenase, E1 subunit"/>
    <property type="match status" value="1"/>
</dbReference>
<dbReference type="NCBIfam" id="TIGR00239">
    <property type="entry name" value="2oxo_dh_E1"/>
    <property type="match status" value="1"/>
</dbReference>
<evidence type="ECO:0000256" key="1">
    <source>
        <dbReference type="ARBA" id="ARBA00001946"/>
    </source>
</evidence>
<dbReference type="AlphaFoldDB" id="A0A1H1ALW1"/>
<dbReference type="SUPFAM" id="SSF52518">
    <property type="entry name" value="Thiamin diphosphate-binding fold (THDP-binding)"/>
    <property type="match status" value="2"/>
</dbReference>
<dbReference type="Gene3D" id="3.40.50.11610">
    <property type="entry name" value="Multifunctional 2-oxoglutarate metabolism enzyme, C-terminal domain"/>
    <property type="match status" value="1"/>
</dbReference>
<name>A0A1H1ALW1_9ACTN</name>
<dbReference type="Pfam" id="PF16870">
    <property type="entry name" value="OxoGdeHyase_C"/>
    <property type="match status" value="1"/>
</dbReference>
<evidence type="ECO:0000256" key="2">
    <source>
        <dbReference type="ARBA" id="ARBA00001964"/>
    </source>
</evidence>
<organism evidence="14 15">
    <name type="scientific">Thermostaphylospora chromogena</name>
    <dbReference type="NCBI Taxonomy" id="35622"/>
    <lineage>
        <taxon>Bacteria</taxon>
        <taxon>Bacillati</taxon>
        <taxon>Actinomycetota</taxon>
        <taxon>Actinomycetes</taxon>
        <taxon>Streptosporangiales</taxon>
        <taxon>Thermomonosporaceae</taxon>
        <taxon>Thermostaphylospora</taxon>
    </lineage>
</organism>
<dbReference type="GO" id="GO:0006099">
    <property type="term" value="P:tricarboxylic acid cycle"/>
    <property type="evidence" value="ECO:0007669"/>
    <property type="project" value="UniProtKB-UniPathway"/>
</dbReference>
<dbReference type="InterPro" id="IPR032106">
    <property type="entry name" value="2-oxogl_dehyd_N"/>
</dbReference>
<evidence type="ECO:0000256" key="3">
    <source>
        <dbReference type="ARBA" id="ARBA00004813"/>
    </source>
</evidence>
<evidence type="ECO:0000256" key="11">
    <source>
        <dbReference type="ARBA" id="ARBA00052761"/>
    </source>
</evidence>
<dbReference type="InterPro" id="IPR029061">
    <property type="entry name" value="THDP-binding"/>
</dbReference>
<evidence type="ECO:0000256" key="9">
    <source>
        <dbReference type="ARBA" id="ARBA00023268"/>
    </source>
</evidence>
<comment type="catalytic activity">
    <reaction evidence="11">
        <text>N(6)-[(R)-dihydrolipoyl]-L-lysyl-[protein] + succinyl-CoA = N(6)-[(R)-S(8)-succinyldihydrolipoyl]-L-lysyl-[protein] + CoA</text>
        <dbReference type="Rhea" id="RHEA:15213"/>
        <dbReference type="Rhea" id="RHEA-COMP:10475"/>
        <dbReference type="Rhea" id="RHEA-COMP:20092"/>
        <dbReference type="ChEBI" id="CHEBI:57287"/>
        <dbReference type="ChEBI" id="CHEBI:57292"/>
        <dbReference type="ChEBI" id="CHEBI:83100"/>
        <dbReference type="ChEBI" id="CHEBI:83120"/>
        <dbReference type="EC" id="2.3.1.61"/>
    </reaction>
</comment>
<dbReference type="Pfam" id="PF00676">
    <property type="entry name" value="E1_dh"/>
    <property type="match status" value="1"/>
</dbReference>
<evidence type="ECO:0000313" key="15">
    <source>
        <dbReference type="Proteomes" id="UP000217103"/>
    </source>
</evidence>
<dbReference type="Gene3D" id="3.40.50.12470">
    <property type="match status" value="1"/>
</dbReference>
<comment type="cofactor">
    <cofactor evidence="1">
        <name>Mg(2+)</name>
        <dbReference type="ChEBI" id="CHEBI:18420"/>
    </cofactor>
</comment>
<dbReference type="GO" id="GO:0000287">
    <property type="term" value="F:magnesium ion binding"/>
    <property type="evidence" value="ECO:0007669"/>
    <property type="project" value="UniProtKB-ARBA"/>
</dbReference>
<comment type="catalytic activity">
    <reaction evidence="10">
        <text>N(6)-[(R)-lipoyl]-L-lysyl-[protein] + 2-oxoglutarate + H(+) = N(6)-[(R)-S(8)-succinyldihydrolipoyl]-L-lysyl-[protein] + CO2</text>
        <dbReference type="Rhea" id="RHEA:12188"/>
        <dbReference type="Rhea" id="RHEA-COMP:10474"/>
        <dbReference type="Rhea" id="RHEA-COMP:20092"/>
        <dbReference type="ChEBI" id="CHEBI:15378"/>
        <dbReference type="ChEBI" id="CHEBI:16526"/>
        <dbReference type="ChEBI" id="CHEBI:16810"/>
        <dbReference type="ChEBI" id="CHEBI:83099"/>
        <dbReference type="ChEBI" id="CHEBI:83120"/>
        <dbReference type="EC" id="1.2.4.2"/>
    </reaction>
</comment>
<feature type="domain" description="Transketolase-like pyrimidine-binding" evidence="13">
    <location>
        <begin position="882"/>
        <end position="1075"/>
    </location>
</feature>
<keyword evidence="4" id="KW-0816">Tricarboxylic acid cycle</keyword>
<keyword evidence="5" id="KW-0479">Metal-binding</keyword>
<dbReference type="GO" id="GO:0030976">
    <property type="term" value="F:thiamine pyrophosphate binding"/>
    <property type="evidence" value="ECO:0007669"/>
    <property type="project" value="InterPro"/>
</dbReference>